<protein>
    <recommendedName>
        <fullName evidence="3">PreQ(1) synthase</fullName>
    </recommendedName>
</protein>
<dbReference type="SUPFAM" id="SSF55620">
    <property type="entry name" value="Tetrahydrobiopterin biosynthesis enzymes-like"/>
    <property type="match status" value="1"/>
</dbReference>
<evidence type="ECO:0000313" key="1">
    <source>
        <dbReference type="EMBL" id="PJF48098.1"/>
    </source>
</evidence>
<reference evidence="1 2" key="1">
    <citation type="submission" date="2017-11" db="EMBL/GenBank/DDBJ databases">
        <title>Evolution of Phototrophy in the Chloroflexi Phylum Driven by Horizontal Gene Transfer.</title>
        <authorList>
            <person name="Ward L.M."/>
            <person name="Hemp J."/>
            <person name="Shih P.M."/>
            <person name="Mcglynn S.E."/>
            <person name="Fischer W."/>
        </authorList>
    </citation>
    <scope>NUCLEOTIDE SEQUENCE [LARGE SCALE GENOMIC DNA]</scope>
    <source>
        <strain evidence="1">JP3_7</strain>
    </source>
</reference>
<dbReference type="AlphaFoldDB" id="A0A2M8QEB0"/>
<proteinExistence type="predicted"/>
<gene>
    <name evidence="1" type="ORF">CUN48_05205</name>
</gene>
<evidence type="ECO:0000313" key="2">
    <source>
        <dbReference type="Proteomes" id="UP000230790"/>
    </source>
</evidence>
<evidence type="ECO:0008006" key="3">
    <source>
        <dbReference type="Google" id="ProtNLM"/>
    </source>
</evidence>
<dbReference type="InterPro" id="IPR043133">
    <property type="entry name" value="GTP-CH-I_C/QueF"/>
</dbReference>
<dbReference type="InterPro" id="IPR050084">
    <property type="entry name" value="NADPH_dep_7-cyano-7-deazaG_red"/>
</dbReference>
<sequence>MLRCYDPSALSRCDAMIQADIKTIPNAKSLRTYTVTLTYPAFRCRYEMEPEKTNFAVMTITYAPNEVIFDFPSFMAYLRSFEDTPISLESAANRVLDDMFERLRPIWARVHVRTEREHGVVIEIAAEHGQPVR</sequence>
<comment type="caution">
    <text evidence="1">The sequence shown here is derived from an EMBL/GenBank/DDBJ whole genome shotgun (WGS) entry which is preliminary data.</text>
</comment>
<dbReference type="PANTHER" id="PTHR34354">
    <property type="entry name" value="NADPH-DEPENDENT 7-CYANO-7-DEAZAGUANINE REDUCTASE"/>
    <property type="match status" value="1"/>
</dbReference>
<dbReference type="GO" id="GO:0033739">
    <property type="term" value="F:preQ1 synthase activity"/>
    <property type="evidence" value="ECO:0007669"/>
    <property type="project" value="InterPro"/>
</dbReference>
<dbReference type="PANTHER" id="PTHR34354:SF1">
    <property type="entry name" value="NADPH-DEPENDENT 7-CYANO-7-DEAZAGUANINE REDUCTASE"/>
    <property type="match status" value="1"/>
</dbReference>
<dbReference type="Gene3D" id="3.30.1130.10">
    <property type="match status" value="1"/>
</dbReference>
<accession>A0A2M8QEB0</accession>
<name>A0A2M8QEB0_9CHLR</name>
<dbReference type="Proteomes" id="UP000230790">
    <property type="component" value="Unassembled WGS sequence"/>
</dbReference>
<dbReference type="InterPro" id="IPR029500">
    <property type="entry name" value="QueF"/>
</dbReference>
<organism evidence="1 2">
    <name type="scientific">Candidatus Thermofonsia Clade 3 bacterium</name>
    <dbReference type="NCBI Taxonomy" id="2364212"/>
    <lineage>
        <taxon>Bacteria</taxon>
        <taxon>Bacillati</taxon>
        <taxon>Chloroflexota</taxon>
        <taxon>Candidatus Thermofontia</taxon>
        <taxon>Candidatus Thermofonsia Clade 3</taxon>
    </lineage>
</organism>
<dbReference type="GO" id="GO:0008616">
    <property type="term" value="P:tRNA queuosine(34) biosynthetic process"/>
    <property type="evidence" value="ECO:0007669"/>
    <property type="project" value="InterPro"/>
</dbReference>
<dbReference type="EMBL" id="PGTN01000024">
    <property type="protein sequence ID" value="PJF48098.1"/>
    <property type="molecule type" value="Genomic_DNA"/>
</dbReference>
<dbReference type="Pfam" id="PF14489">
    <property type="entry name" value="QueF"/>
    <property type="match status" value="1"/>
</dbReference>